<feature type="region of interest" description="Disordered" evidence="5">
    <location>
        <begin position="438"/>
        <end position="457"/>
    </location>
</feature>
<feature type="domain" description="RNA polymerase sigma-70 region 2" evidence="6">
    <location>
        <begin position="28"/>
        <end position="96"/>
    </location>
</feature>
<dbReference type="InterPro" id="IPR014284">
    <property type="entry name" value="RNA_pol_sigma-70_dom"/>
</dbReference>
<name>A0ABX0F9X0_9BACL</name>
<dbReference type="Pfam" id="PF16244">
    <property type="entry name" value="DUF4901"/>
    <property type="match status" value="2"/>
</dbReference>
<keyword evidence="2" id="KW-0805">Transcription regulation</keyword>
<feature type="region of interest" description="Disordered" evidence="5">
    <location>
        <begin position="512"/>
        <end position="542"/>
    </location>
</feature>
<evidence type="ECO:0000256" key="1">
    <source>
        <dbReference type="ARBA" id="ARBA00010641"/>
    </source>
</evidence>
<feature type="domain" description="RNA polymerase sigma factor 70 region 4 type 2" evidence="7">
    <location>
        <begin position="117"/>
        <end position="161"/>
    </location>
</feature>
<keyword evidence="4" id="KW-0804">Transcription</keyword>
<evidence type="ECO:0000259" key="8">
    <source>
        <dbReference type="Pfam" id="PF16244"/>
    </source>
</evidence>
<sequence length="754" mass="85765">MNSSPDSPAFDELVCLAAEGNASAFAELIGAERPQLLRVAGYYVRNPVDAEDAVQEAVCRAFAAVTSIREPKYFRTWLTRIVINASLNLLQRGRRTVPSGDAAERLPAVHEENDRRLDLLQAIHDLPTKYRRVILLKYMHDLKLTDIAELLELPVGTVKTYQNKGLNLLREHYRDEIEDRRLARKTDDVANRDRLGKKKQAAQADYEMRRDMDMETEMAGLLHDLRSRAQELAQRNSAFADNGLEPFIEDVFRQQDAVSELLFIWTKPGTDTGVSVTLTPDGDLVDYAVDPELYEESERAAYLEPEELLAIGERFVRDHYPEAPERFGEPRTEDRGDRLFVTVSQYAAGMPLPRSGYWIDLHRSGFVTAFKYFGRKPEPSLPDDLLTPDEVLGEMAEELEMKLYFNVLHDSVYAEGDDRLHLVYMPEPYLIARTALRQGPDRVEEEPEEPDDYDPCAGAKEPIEEFRNRARNGTFPAEPRSPLELLGVREDEYEVLREADMGSERGIVYAKKAAPADSEKSQTEKAQNGSAAENASEPQSPYTLERYMRERSENTIKVRIDRESGRLSGVMDFREERGEQWLDNRACLDIALELLHAADPELLPYLRLDDRQDTREETPQRPEPGDSEEDEAPETARNRNAVFSFSVCKDGVPGFLNHVSIGVNRTTGRVNHYMGAGLRVPELEMLSPIPAFSPEEGKRLLLDALDLRLEWEIDYNDPSGEERYLPRYQPVSSSGGRSIRMIEAHQGTVITEKR</sequence>
<evidence type="ECO:0000259" key="6">
    <source>
        <dbReference type="Pfam" id="PF04542"/>
    </source>
</evidence>
<evidence type="ECO:0000256" key="5">
    <source>
        <dbReference type="SAM" id="MobiDB-lite"/>
    </source>
</evidence>
<dbReference type="Pfam" id="PF04542">
    <property type="entry name" value="Sigma70_r2"/>
    <property type="match status" value="1"/>
</dbReference>
<evidence type="ECO:0000256" key="2">
    <source>
        <dbReference type="ARBA" id="ARBA00023015"/>
    </source>
</evidence>
<protein>
    <submittedName>
        <fullName evidence="9">Sigma-70 family RNA polymerase sigma factor</fullName>
    </submittedName>
</protein>
<dbReference type="EMBL" id="JAAFGS010000010">
    <property type="protein sequence ID" value="NGZ77736.1"/>
    <property type="molecule type" value="Genomic_DNA"/>
</dbReference>
<keyword evidence="10" id="KW-1185">Reference proteome</keyword>
<proteinExistence type="inferred from homology"/>
<dbReference type="InterPro" id="IPR039425">
    <property type="entry name" value="RNA_pol_sigma-70-like"/>
</dbReference>
<feature type="domain" description="YcdB/YcdC repeated" evidence="8">
    <location>
        <begin position="491"/>
        <end position="676"/>
    </location>
</feature>
<dbReference type="SUPFAM" id="SSF88946">
    <property type="entry name" value="Sigma2 domain of RNA polymerase sigma factors"/>
    <property type="match status" value="1"/>
</dbReference>
<dbReference type="InterPro" id="IPR013324">
    <property type="entry name" value="RNA_pol_sigma_r3/r4-like"/>
</dbReference>
<dbReference type="Gene3D" id="1.10.1740.10">
    <property type="match status" value="1"/>
</dbReference>
<dbReference type="InterPro" id="IPR032599">
    <property type="entry name" value="YcdB/YcdC_rep_domain"/>
</dbReference>
<evidence type="ECO:0000256" key="3">
    <source>
        <dbReference type="ARBA" id="ARBA00023082"/>
    </source>
</evidence>
<comment type="caution">
    <text evidence="9">The sequence shown here is derived from an EMBL/GenBank/DDBJ whole genome shotgun (WGS) entry which is preliminary data.</text>
</comment>
<dbReference type="Gene3D" id="1.10.10.10">
    <property type="entry name" value="Winged helix-like DNA-binding domain superfamily/Winged helix DNA-binding domain"/>
    <property type="match status" value="1"/>
</dbReference>
<comment type="similarity">
    <text evidence="1">Belongs to the sigma-70 factor family. ECF subfamily.</text>
</comment>
<organism evidence="9 10">
    <name type="scientific">Saccharibacillus alkalitolerans</name>
    <dbReference type="NCBI Taxonomy" id="2705290"/>
    <lineage>
        <taxon>Bacteria</taxon>
        <taxon>Bacillati</taxon>
        <taxon>Bacillota</taxon>
        <taxon>Bacilli</taxon>
        <taxon>Bacillales</taxon>
        <taxon>Paenibacillaceae</taxon>
        <taxon>Saccharibacillus</taxon>
    </lineage>
</organism>
<evidence type="ECO:0000313" key="10">
    <source>
        <dbReference type="Proteomes" id="UP000800303"/>
    </source>
</evidence>
<dbReference type="CDD" id="cd06171">
    <property type="entry name" value="Sigma70_r4"/>
    <property type="match status" value="1"/>
</dbReference>
<evidence type="ECO:0000313" key="9">
    <source>
        <dbReference type="EMBL" id="NGZ77736.1"/>
    </source>
</evidence>
<keyword evidence="3" id="KW-0731">Sigma factor</keyword>
<dbReference type="Proteomes" id="UP000800303">
    <property type="component" value="Unassembled WGS sequence"/>
</dbReference>
<evidence type="ECO:0000256" key="4">
    <source>
        <dbReference type="ARBA" id="ARBA00023163"/>
    </source>
</evidence>
<accession>A0ABX0F9X0</accession>
<reference evidence="9 10" key="1">
    <citation type="submission" date="2020-01" db="EMBL/GenBank/DDBJ databases">
        <title>Polyphasic characterisation and genomic insights into a novel alkali tolerant bacterium VR-M41.</title>
        <authorList>
            <person name="Vemuluri V.R."/>
        </authorList>
    </citation>
    <scope>NUCLEOTIDE SEQUENCE [LARGE SCALE GENOMIC DNA]</scope>
    <source>
        <strain evidence="9 10">VR-M41</strain>
    </source>
</reference>
<dbReference type="PANTHER" id="PTHR43133:SF51">
    <property type="entry name" value="RNA POLYMERASE SIGMA FACTOR"/>
    <property type="match status" value="1"/>
</dbReference>
<dbReference type="InterPro" id="IPR013249">
    <property type="entry name" value="RNA_pol_sigma70_r4_t2"/>
</dbReference>
<dbReference type="InterPro" id="IPR013325">
    <property type="entry name" value="RNA_pol_sigma_r2"/>
</dbReference>
<feature type="domain" description="YcdB/YcdC repeated" evidence="8">
    <location>
        <begin position="245"/>
        <end position="372"/>
    </location>
</feature>
<feature type="compositionally biased region" description="Acidic residues" evidence="5">
    <location>
        <begin position="443"/>
        <end position="454"/>
    </location>
</feature>
<feature type="compositionally biased region" description="Polar residues" evidence="5">
    <location>
        <begin position="524"/>
        <end position="542"/>
    </location>
</feature>
<dbReference type="RefSeq" id="WP_166278705.1">
    <property type="nucleotide sequence ID" value="NZ_JAAFGS010000010.1"/>
</dbReference>
<dbReference type="NCBIfam" id="TIGR02937">
    <property type="entry name" value="sigma70-ECF"/>
    <property type="match status" value="1"/>
</dbReference>
<dbReference type="PANTHER" id="PTHR43133">
    <property type="entry name" value="RNA POLYMERASE ECF-TYPE SIGMA FACTO"/>
    <property type="match status" value="1"/>
</dbReference>
<gene>
    <name evidence="9" type="ORF">GYN08_20800</name>
</gene>
<dbReference type="Pfam" id="PF08281">
    <property type="entry name" value="Sigma70_r4_2"/>
    <property type="match status" value="1"/>
</dbReference>
<dbReference type="InterPro" id="IPR007627">
    <property type="entry name" value="RNA_pol_sigma70_r2"/>
</dbReference>
<dbReference type="SUPFAM" id="SSF88659">
    <property type="entry name" value="Sigma3 and sigma4 domains of RNA polymerase sigma factors"/>
    <property type="match status" value="1"/>
</dbReference>
<evidence type="ECO:0000259" key="7">
    <source>
        <dbReference type="Pfam" id="PF08281"/>
    </source>
</evidence>
<feature type="region of interest" description="Disordered" evidence="5">
    <location>
        <begin position="606"/>
        <end position="637"/>
    </location>
</feature>
<dbReference type="InterPro" id="IPR036388">
    <property type="entry name" value="WH-like_DNA-bd_sf"/>
</dbReference>
<feature type="compositionally biased region" description="Basic and acidic residues" evidence="5">
    <location>
        <begin position="607"/>
        <end position="624"/>
    </location>
</feature>